<dbReference type="InterPro" id="IPR011761">
    <property type="entry name" value="ATP-grasp"/>
</dbReference>
<comment type="caution">
    <text evidence="3">The sequence shown here is derived from an EMBL/GenBank/DDBJ whole genome shotgun (WGS) entry which is preliminary data.</text>
</comment>
<accession>A0ABW3X063</accession>
<dbReference type="InterPro" id="IPR003806">
    <property type="entry name" value="ATP-grasp_PylC-type"/>
</dbReference>
<dbReference type="Gene3D" id="3.30.470.20">
    <property type="entry name" value="ATP-grasp fold, B domain"/>
    <property type="match status" value="1"/>
</dbReference>
<proteinExistence type="predicted"/>
<dbReference type="RefSeq" id="WP_238202307.1">
    <property type="nucleotide sequence ID" value="NZ_JBHTND010000011.1"/>
</dbReference>
<dbReference type="Proteomes" id="UP001597176">
    <property type="component" value="Unassembled WGS sequence"/>
</dbReference>
<dbReference type="InterPro" id="IPR016677">
    <property type="entry name" value="UCP016817_carboligase"/>
</dbReference>
<reference evidence="4" key="1">
    <citation type="journal article" date="2019" name="Int. J. Syst. Evol. Microbiol.">
        <title>The Global Catalogue of Microorganisms (GCM) 10K type strain sequencing project: providing services to taxonomists for standard genome sequencing and annotation.</title>
        <authorList>
            <consortium name="The Broad Institute Genomics Platform"/>
            <consortium name="The Broad Institute Genome Sequencing Center for Infectious Disease"/>
            <person name="Wu L."/>
            <person name="Ma J."/>
        </authorList>
    </citation>
    <scope>NUCLEOTIDE SEQUENCE [LARGE SCALE GENOMIC DNA]</scope>
    <source>
        <strain evidence="4">CCUG 56108</strain>
    </source>
</reference>
<dbReference type="PIRSF" id="PIRSF016817">
    <property type="entry name" value="UCP016817_carboligase"/>
    <property type="match status" value="1"/>
</dbReference>
<dbReference type="SUPFAM" id="SSF56059">
    <property type="entry name" value="Glutathione synthetase ATP-binding domain-like"/>
    <property type="match status" value="1"/>
</dbReference>
<evidence type="ECO:0000313" key="4">
    <source>
        <dbReference type="Proteomes" id="UP001597176"/>
    </source>
</evidence>
<dbReference type="EMBL" id="JBHTND010000011">
    <property type="protein sequence ID" value="MFD1301914.1"/>
    <property type="molecule type" value="Genomic_DNA"/>
</dbReference>
<keyword evidence="4" id="KW-1185">Reference proteome</keyword>
<gene>
    <name evidence="3" type="ORF">ACFQ4G_09985</name>
</gene>
<organism evidence="3 4">
    <name type="scientific">Methylobacterium marchantiae</name>
    <dbReference type="NCBI Taxonomy" id="600331"/>
    <lineage>
        <taxon>Bacteria</taxon>
        <taxon>Pseudomonadati</taxon>
        <taxon>Pseudomonadota</taxon>
        <taxon>Alphaproteobacteria</taxon>
        <taxon>Hyphomicrobiales</taxon>
        <taxon>Methylobacteriaceae</taxon>
        <taxon>Methylobacterium</taxon>
    </lineage>
</organism>
<name>A0ABW3X063_9HYPH</name>
<dbReference type="Pfam" id="PF02655">
    <property type="entry name" value="ATP-grasp_3"/>
    <property type="match status" value="1"/>
</dbReference>
<evidence type="ECO:0000313" key="3">
    <source>
        <dbReference type="EMBL" id="MFD1301914.1"/>
    </source>
</evidence>
<evidence type="ECO:0000259" key="2">
    <source>
        <dbReference type="PROSITE" id="PS50975"/>
    </source>
</evidence>
<protein>
    <submittedName>
        <fullName evidence="3">ATP-grasp domain-containing protein</fullName>
    </submittedName>
</protein>
<evidence type="ECO:0000256" key="1">
    <source>
        <dbReference type="PROSITE-ProRule" id="PRU00409"/>
    </source>
</evidence>
<keyword evidence="1" id="KW-0547">Nucleotide-binding</keyword>
<dbReference type="PROSITE" id="PS50975">
    <property type="entry name" value="ATP_GRASP"/>
    <property type="match status" value="1"/>
</dbReference>
<feature type="domain" description="ATP-grasp" evidence="2">
    <location>
        <begin position="102"/>
        <end position="308"/>
    </location>
</feature>
<sequence length="389" mass="40644">MAASPEWSPPRGDAILIAAQSGRALAQAARRAGLRPYVLDLFGDGDTLALAEGHRPARGRFGDGLSGEGVLSGLDALAVMAKTPPIGIVLGSGFENATDLMERIARRHRLLGAGPETVRALKDPLAFAALCARLAIPHPDVTREAVAERSGWLLKRAGGSGGSHIRPAGAGRAPSGAYFQRRVGGRARAVAFLADGREATVLAVTEQWSAPSPLRPFRYAGALERAAREAPILPASTLSQVTAAIAGIVAETGLRGLASADLLVSDEGWWLTEINPRPGATLDILDRRETPLLTAHIDASLGVLPLVEAAPVDAAASEICYAAAGYAPMPPLDWPDFVRDRPQSGACVPRDAPLCTVFAAGPDSAATRDLLRVRAATLRTLLATTEEAR</sequence>
<keyword evidence="1" id="KW-0067">ATP-binding</keyword>